<dbReference type="OrthoDB" id="9806398at2"/>
<dbReference type="Gene3D" id="3.90.210.10">
    <property type="entry name" value="Heat-Labile Enterotoxin, subunit A"/>
    <property type="match status" value="1"/>
</dbReference>
<evidence type="ECO:0000313" key="2">
    <source>
        <dbReference type="Proteomes" id="UP000029558"/>
    </source>
</evidence>
<protein>
    <submittedName>
        <fullName evidence="1">Uncharacterized protein</fullName>
    </submittedName>
</protein>
<reference evidence="1 2" key="1">
    <citation type="journal article" date="2014" name="Genome Announc.">
        <title>Comparative Genome Analysis of Two Isolates of the Fish Pathogen Piscirickettsia salmonis from Different Hosts Reveals Major Differences in Virulence-Associated Secretion Systems.</title>
        <authorList>
            <person name="Bohle H."/>
            <person name="Henriquez P."/>
            <person name="Grothusen H."/>
            <person name="Navas E."/>
            <person name="Sandoval A."/>
            <person name="Bustamante F."/>
            <person name="Bustos P."/>
            <person name="Mancilla M."/>
        </authorList>
    </citation>
    <scope>NUCLEOTIDE SEQUENCE [LARGE SCALE GENOMIC DNA]</scope>
    <source>
        <strain evidence="2">B1-32597</strain>
    </source>
</reference>
<gene>
    <name evidence="1" type="ORF">KU39_2259</name>
</gene>
<dbReference type="Proteomes" id="UP000029558">
    <property type="component" value="Chromosome"/>
</dbReference>
<accession>A0A1L6TDF7</accession>
<dbReference type="AlphaFoldDB" id="A0A1L6TDF7"/>
<name>A0A1L6TDF7_PISSA</name>
<sequence>MPIAYFNFEKIRKEWRDLTLDGEITIQGPLVALRGIQVNSLVAEKILSTGMWSRRVRKSELPNFSVPEHIESLNGVSGYVSATTDPSVAKLFTREEGVVFVLLPEMALKVTGNSIVNALKEDEYMIPHGVSPDRVLAYRCCKYGKFTGPIHINKSINPELSMVAQRLLTNNHQDPAPCVFPIGHTPIAPPSLFFQQTQQATWTDENVSRSTLESGWQT</sequence>
<dbReference type="EMBL" id="CP012508">
    <property type="protein sequence ID" value="ALB23439.1"/>
    <property type="molecule type" value="Genomic_DNA"/>
</dbReference>
<proteinExistence type="predicted"/>
<evidence type="ECO:0000313" key="1">
    <source>
        <dbReference type="EMBL" id="ALB23439.1"/>
    </source>
</evidence>
<organism evidence="1 2">
    <name type="scientific">Piscirickettsia salmonis</name>
    <dbReference type="NCBI Taxonomy" id="1238"/>
    <lineage>
        <taxon>Bacteria</taxon>
        <taxon>Pseudomonadati</taxon>
        <taxon>Pseudomonadota</taxon>
        <taxon>Gammaproteobacteria</taxon>
        <taxon>Thiotrichales</taxon>
        <taxon>Piscirickettsiaceae</taxon>
        <taxon>Piscirickettsia</taxon>
    </lineage>
</organism>
<dbReference type="RefSeq" id="WP_027242974.1">
    <property type="nucleotide sequence ID" value="NZ_CP012508.1"/>
</dbReference>